<evidence type="ECO:0000256" key="4">
    <source>
        <dbReference type="ARBA" id="ARBA00022490"/>
    </source>
</evidence>
<name>A0A8B6MB02_METTU</name>
<evidence type="ECO:0000313" key="13">
    <source>
        <dbReference type="Proteomes" id="UP000485880"/>
    </source>
</evidence>
<keyword evidence="7" id="KW-0862">Zinc</keyword>
<keyword evidence="9" id="KW-0238">DNA-binding</keyword>
<keyword evidence="4" id="KW-0963">Cytoplasm</keyword>
<comment type="caution">
    <text evidence="12">The sequence shown here is derived from an EMBL/GenBank/DDBJ whole genome shotgun (WGS) entry which is preliminary data.</text>
</comment>
<dbReference type="EMBL" id="CABFMQ020000091">
    <property type="protein sequence ID" value="VTZ51242.1"/>
    <property type="molecule type" value="Genomic_DNA"/>
</dbReference>
<evidence type="ECO:0000256" key="1">
    <source>
        <dbReference type="ARBA" id="ARBA00004496"/>
    </source>
</evidence>
<dbReference type="CDD" id="cd07153">
    <property type="entry name" value="Fur_like"/>
    <property type="match status" value="1"/>
</dbReference>
<dbReference type="GO" id="GO:0005737">
    <property type="term" value="C:cytoplasm"/>
    <property type="evidence" value="ECO:0007669"/>
    <property type="project" value="UniProtKB-SubCell"/>
</dbReference>
<dbReference type="InterPro" id="IPR002481">
    <property type="entry name" value="FUR"/>
</dbReference>
<evidence type="ECO:0000256" key="5">
    <source>
        <dbReference type="ARBA" id="ARBA00022491"/>
    </source>
</evidence>
<comment type="similarity">
    <text evidence="2">Belongs to the Fur family.</text>
</comment>
<evidence type="ECO:0000256" key="7">
    <source>
        <dbReference type="ARBA" id="ARBA00022833"/>
    </source>
</evidence>
<evidence type="ECO:0000256" key="9">
    <source>
        <dbReference type="ARBA" id="ARBA00023125"/>
    </source>
</evidence>
<evidence type="ECO:0000256" key="3">
    <source>
        <dbReference type="ARBA" id="ARBA00020910"/>
    </source>
</evidence>
<evidence type="ECO:0000256" key="6">
    <source>
        <dbReference type="ARBA" id="ARBA00022723"/>
    </source>
</evidence>
<dbReference type="PANTHER" id="PTHR33202:SF7">
    <property type="entry name" value="FERRIC UPTAKE REGULATION PROTEIN"/>
    <property type="match status" value="1"/>
</dbReference>
<sequence length="185" mass="20070">MDRSRSDFPVGASAPSKFASSFLKRHGLRATRQRRGLAKLLFQKGDRHVTAETLALEAQAANTRASLATVYNVLNLFTEVGLVRCLAIEGDRMIFDTNTTDHSHYFFEDTKEVRDVGSGDVNLAERIEAPAGYEISRVDFVVTLRPKAAEASVAKACDAAAAPSASARDKTENIHATASGLESNR</sequence>
<keyword evidence="13" id="KW-1185">Reference proteome</keyword>
<dbReference type="Proteomes" id="UP000485880">
    <property type="component" value="Unassembled WGS sequence"/>
</dbReference>
<dbReference type="FunFam" id="1.10.10.10:FF:000007">
    <property type="entry name" value="Ferric uptake regulation protein"/>
    <property type="match status" value="1"/>
</dbReference>
<evidence type="ECO:0000256" key="8">
    <source>
        <dbReference type="ARBA" id="ARBA00023015"/>
    </source>
</evidence>
<dbReference type="GO" id="GO:0045892">
    <property type="term" value="P:negative regulation of DNA-templated transcription"/>
    <property type="evidence" value="ECO:0007669"/>
    <property type="project" value="TreeGrafter"/>
</dbReference>
<dbReference type="Pfam" id="PF01475">
    <property type="entry name" value="FUR"/>
    <property type="match status" value="1"/>
</dbReference>
<keyword evidence="5" id="KW-0678">Repressor</keyword>
<accession>A0A8B6MB02</accession>
<dbReference type="NCBIfam" id="NF045678">
    <property type="entry name" value="TransRegIrrA"/>
    <property type="match status" value="1"/>
</dbReference>
<dbReference type="GO" id="GO:1900376">
    <property type="term" value="P:regulation of secondary metabolite biosynthetic process"/>
    <property type="evidence" value="ECO:0007669"/>
    <property type="project" value="TreeGrafter"/>
</dbReference>
<dbReference type="InterPro" id="IPR036388">
    <property type="entry name" value="WH-like_DNA-bd_sf"/>
</dbReference>
<dbReference type="GO" id="GO:0003700">
    <property type="term" value="F:DNA-binding transcription factor activity"/>
    <property type="evidence" value="ECO:0007669"/>
    <property type="project" value="InterPro"/>
</dbReference>
<gene>
    <name evidence="12" type="primary">fur-2</name>
    <name evidence="12" type="ORF">MPC4_330043</name>
</gene>
<evidence type="ECO:0000256" key="10">
    <source>
        <dbReference type="ARBA" id="ARBA00023163"/>
    </source>
</evidence>
<evidence type="ECO:0000313" key="12">
    <source>
        <dbReference type="EMBL" id="VTZ51242.1"/>
    </source>
</evidence>
<dbReference type="SUPFAM" id="SSF46785">
    <property type="entry name" value="Winged helix' DNA-binding domain"/>
    <property type="match status" value="1"/>
</dbReference>
<feature type="compositionally biased region" description="Polar residues" evidence="11">
    <location>
        <begin position="174"/>
        <end position="185"/>
    </location>
</feature>
<dbReference type="GO" id="GO:0000976">
    <property type="term" value="F:transcription cis-regulatory region binding"/>
    <property type="evidence" value="ECO:0007669"/>
    <property type="project" value="TreeGrafter"/>
</dbReference>
<proteinExistence type="inferred from homology"/>
<dbReference type="GO" id="GO:0008270">
    <property type="term" value="F:zinc ion binding"/>
    <property type="evidence" value="ECO:0007669"/>
    <property type="project" value="TreeGrafter"/>
</dbReference>
<organism evidence="12 13">
    <name type="scientific">Methylocella tundrae</name>
    <dbReference type="NCBI Taxonomy" id="227605"/>
    <lineage>
        <taxon>Bacteria</taxon>
        <taxon>Pseudomonadati</taxon>
        <taxon>Pseudomonadota</taxon>
        <taxon>Alphaproteobacteria</taxon>
        <taxon>Hyphomicrobiales</taxon>
        <taxon>Beijerinckiaceae</taxon>
        <taxon>Methylocella</taxon>
    </lineage>
</organism>
<dbReference type="AlphaFoldDB" id="A0A8B6MB02"/>
<dbReference type="RefSeq" id="WP_174513118.1">
    <property type="nucleotide sequence ID" value="NZ_CABFMQ020000091.1"/>
</dbReference>
<evidence type="ECO:0000256" key="2">
    <source>
        <dbReference type="ARBA" id="ARBA00007957"/>
    </source>
</evidence>
<dbReference type="PANTHER" id="PTHR33202">
    <property type="entry name" value="ZINC UPTAKE REGULATION PROTEIN"/>
    <property type="match status" value="1"/>
</dbReference>
<comment type="subcellular location">
    <subcellularLocation>
        <location evidence="1">Cytoplasm</location>
    </subcellularLocation>
</comment>
<keyword evidence="8" id="KW-0805">Transcription regulation</keyword>
<keyword evidence="6" id="KW-0479">Metal-binding</keyword>
<keyword evidence="10" id="KW-0804">Transcription</keyword>
<protein>
    <recommendedName>
        <fullName evidence="3">Ferric uptake regulation protein</fullName>
    </recommendedName>
</protein>
<dbReference type="InterPro" id="IPR036390">
    <property type="entry name" value="WH_DNA-bd_sf"/>
</dbReference>
<evidence type="ECO:0000256" key="11">
    <source>
        <dbReference type="SAM" id="MobiDB-lite"/>
    </source>
</evidence>
<reference evidence="12 13" key="1">
    <citation type="submission" date="2019-05" db="EMBL/GenBank/DDBJ databases">
        <authorList>
            <person name="Farhan Ul Haque M."/>
        </authorList>
    </citation>
    <scope>NUCLEOTIDE SEQUENCE [LARGE SCALE GENOMIC DNA]</scope>
    <source>
        <strain evidence="12">2</strain>
    </source>
</reference>
<dbReference type="Gene3D" id="1.10.10.10">
    <property type="entry name" value="Winged helix-like DNA-binding domain superfamily/Winged helix DNA-binding domain"/>
    <property type="match status" value="1"/>
</dbReference>
<feature type="region of interest" description="Disordered" evidence="11">
    <location>
        <begin position="161"/>
        <end position="185"/>
    </location>
</feature>